<evidence type="ECO:0000256" key="1">
    <source>
        <dbReference type="ARBA" id="ARBA00022679"/>
    </source>
</evidence>
<evidence type="ECO:0000256" key="5">
    <source>
        <dbReference type="HAMAP-Rule" id="MF_02131"/>
    </source>
</evidence>
<comment type="similarity">
    <text evidence="5">Belongs to the archaeal 6-HMPDK family.</text>
</comment>
<gene>
    <name evidence="5 7" type="primary">mptE</name>
    <name evidence="7" type="ORF">NCAV_0156</name>
</gene>
<dbReference type="GeneID" id="41594257"/>
<evidence type="ECO:0000256" key="2">
    <source>
        <dbReference type="ARBA" id="ARBA00022741"/>
    </source>
</evidence>
<dbReference type="PANTHER" id="PTHR39648">
    <property type="entry name" value="6-HYDROXYMETHYL-7,8-DIHYDROPTERIN PYROPHOSPHOKINASE"/>
    <property type="match status" value="1"/>
</dbReference>
<evidence type="ECO:0000313" key="7">
    <source>
        <dbReference type="EMBL" id="SPC33356.1"/>
    </source>
</evidence>
<dbReference type="RefSeq" id="WP_103287811.1">
    <property type="nucleotide sequence ID" value="NZ_LT981265.1"/>
</dbReference>
<keyword evidence="4 5" id="KW-0067">ATP-binding</keyword>
<dbReference type="EC" id="2.7.6.3" evidence="5"/>
<comment type="function">
    <text evidence="5">Catalyzes the transfer of diphosphate from ATP to 6-hydroxymethyl-7,8-dihydropterin (6-HMD), leading to 6-hydroxymethyl-7,8-dihydropterin diphosphate (6-HMDP).</text>
</comment>
<reference evidence="8" key="1">
    <citation type="submission" date="2018-01" db="EMBL/GenBank/DDBJ databases">
        <authorList>
            <person name="Kerou L M."/>
        </authorList>
    </citation>
    <scope>NUCLEOTIDE SEQUENCE [LARGE SCALE GENOMIC DNA]</scope>
    <source>
        <strain evidence="8">SCU2</strain>
    </source>
</reference>
<protein>
    <recommendedName>
        <fullName evidence="5">6-hydroxymethyl-7,8-dihydropterin pyrophosphokinase</fullName>
        <shortName evidence="5">HPPK</shortName>
        <ecNumber evidence="5">2.7.6.3</ecNumber>
    </recommendedName>
    <alternativeName>
        <fullName evidence="5">2-amino-4-hydroxy-6-hydroxymethyldihydropteridine pyrophosphokinase</fullName>
    </alternativeName>
    <alternativeName>
        <fullName evidence="5">6-hydroxymethyl-7,8-dihydropterin diphosphokinase</fullName>
        <shortName evidence="5">6-HMPDK</shortName>
    </alternativeName>
    <alternativeName>
        <fullName evidence="5">7,8-dihydro-6-hydroxymethylpterin diphosphokinase</fullName>
    </alternativeName>
    <alternativeName>
        <fullName evidence="5">7,8-dihydro-6-hydroxymethylpterin pyrophosphokinase</fullName>
        <shortName evidence="5">PPPK</shortName>
    </alternativeName>
</protein>
<evidence type="ECO:0000259" key="6">
    <source>
        <dbReference type="Pfam" id="PF01973"/>
    </source>
</evidence>
<feature type="domain" description="6-hydroxymethylpterin diphosphokinase MptE-like" evidence="6">
    <location>
        <begin position="43"/>
        <end position="194"/>
    </location>
</feature>
<dbReference type="SUPFAM" id="SSF63999">
    <property type="entry name" value="Thiamin pyrophosphokinase, catalytic domain"/>
    <property type="match status" value="1"/>
</dbReference>
<keyword evidence="3 5" id="KW-0418">Kinase</keyword>
<evidence type="ECO:0000256" key="3">
    <source>
        <dbReference type="ARBA" id="ARBA00022777"/>
    </source>
</evidence>
<dbReference type="Proteomes" id="UP000236248">
    <property type="component" value="Chromosome NCAV"/>
</dbReference>
<dbReference type="GO" id="GO:0004788">
    <property type="term" value="F:thiamine diphosphokinase activity"/>
    <property type="evidence" value="ECO:0007669"/>
    <property type="project" value="InterPro"/>
</dbReference>
<comment type="catalytic activity">
    <reaction evidence="5">
        <text>6-hydroxymethyl-7,8-dihydropterin + ATP = (7,8-dihydropterin-6-yl)methyl diphosphate + AMP + H(+)</text>
        <dbReference type="Rhea" id="RHEA:11412"/>
        <dbReference type="ChEBI" id="CHEBI:15378"/>
        <dbReference type="ChEBI" id="CHEBI:30616"/>
        <dbReference type="ChEBI" id="CHEBI:44841"/>
        <dbReference type="ChEBI" id="CHEBI:72950"/>
        <dbReference type="ChEBI" id="CHEBI:456215"/>
        <dbReference type="EC" id="2.7.6.3"/>
    </reaction>
</comment>
<accession>A0A2K5ANY3</accession>
<dbReference type="Pfam" id="PF01973">
    <property type="entry name" value="MptE-like"/>
    <property type="match status" value="1"/>
</dbReference>
<dbReference type="AlphaFoldDB" id="A0A2K5ANY3"/>
<dbReference type="GO" id="GO:0016301">
    <property type="term" value="F:kinase activity"/>
    <property type="evidence" value="ECO:0007669"/>
    <property type="project" value="UniProtKB-KW"/>
</dbReference>
<dbReference type="GO" id="GO:0003848">
    <property type="term" value="F:2-amino-4-hydroxy-6-hydroxymethyldihydropteridine diphosphokinase activity"/>
    <property type="evidence" value="ECO:0007669"/>
    <property type="project" value="UniProtKB-UniRule"/>
</dbReference>
<keyword evidence="1 5" id="KW-0808">Transferase</keyword>
<dbReference type="InterPro" id="IPR036759">
    <property type="entry name" value="TPK_catalytic_sf"/>
</dbReference>
<keyword evidence="8" id="KW-1185">Reference proteome</keyword>
<keyword evidence="2 5" id="KW-0547">Nucleotide-binding</keyword>
<dbReference type="PANTHER" id="PTHR39648:SF1">
    <property type="entry name" value="6-HYDROXYMETHYL-7,8-DIHYDROPTERIN PYROPHOSPHOKINASE"/>
    <property type="match status" value="1"/>
</dbReference>
<proteinExistence type="inferred from homology"/>
<dbReference type="KEGG" id="ncv:NCAV_0156"/>
<dbReference type="GO" id="GO:0000287">
    <property type="term" value="F:magnesium ion binding"/>
    <property type="evidence" value="ECO:0007669"/>
    <property type="project" value="UniProtKB-UniRule"/>
</dbReference>
<dbReference type="HAMAP" id="MF_02131">
    <property type="entry name" value="HMPDK_arch"/>
    <property type="match status" value="1"/>
</dbReference>
<sequence>MKWEEWVVWYNRIKDALNYSIVDDSSAATLLSTLIKDKALDLERLRTVIEGKDVIVFGAGPSLLESLSSICSSDPSTHARIRSRFVFIAADGASRALIEHGIRPDVVVTDLDGDHEYLLCADALGSIMVVHAHGDNINLIKFLVPLLRNIICTTQVRPLHNVHNFGGFTDGDRAVFIADAMGARSITLAGMDLGSVIGQYSKPKPYPVNSSVKVVKMKFAKQLLEHLASQTNARLYNLSPSSIEGFTNIAYEDLLQIKD</sequence>
<dbReference type="InterPro" id="IPR027510">
    <property type="entry name" value="HMPDK_MptE"/>
</dbReference>
<name>A0A2K5ANY3_9ARCH</name>
<dbReference type="GO" id="GO:0005524">
    <property type="term" value="F:ATP binding"/>
    <property type="evidence" value="ECO:0007669"/>
    <property type="project" value="UniProtKB-UniRule"/>
</dbReference>
<keyword evidence="5" id="KW-0460">Magnesium</keyword>
<evidence type="ECO:0000256" key="4">
    <source>
        <dbReference type="ARBA" id="ARBA00022840"/>
    </source>
</evidence>
<organism evidence="7 8">
    <name type="scientific">Candidatus Nitrosocaldus cavascurensis</name>
    <dbReference type="NCBI Taxonomy" id="2058097"/>
    <lineage>
        <taxon>Archaea</taxon>
        <taxon>Nitrososphaerota</taxon>
        <taxon>Nitrososphaeria</taxon>
        <taxon>Candidatus Nitrosocaldales</taxon>
        <taxon>Candidatus Nitrosocaldaceae</taxon>
        <taxon>Candidatus Nitrosocaldus</taxon>
    </lineage>
</organism>
<dbReference type="Gene3D" id="3.90.1480.10">
    <property type="entry name" value="Alpha-2,3-sialyltransferase"/>
    <property type="match status" value="1"/>
</dbReference>
<comment type="cofactor">
    <cofactor evidence="5">
        <name>Mg(2+)</name>
        <dbReference type="ChEBI" id="CHEBI:18420"/>
    </cofactor>
</comment>
<evidence type="ECO:0000313" key="8">
    <source>
        <dbReference type="Proteomes" id="UP000236248"/>
    </source>
</evidence>
<dbReference type="EMBL" id="LT981265">
    <property type="protein sequence ID" value="SPC33356.1"/>
    <property type="molecule type" value="Genomic_DNA"/>
</dbReference>
<dbReference type="InterPro" id="IPR002826">
    <property type="entry name" value="MptE-like"/>
</dbReference>
<dbReference type="GO" id="GO:0009229">
    <property type="term" value="P:thiamine diphosphate biosynthetic process"/>
    <property type="evidence" value="ECO:0007669"/>
    <property type="project" value="InterPro"/>
</dbReference>